<protein>
    <recommendedName>
        <fullName evidence="1">HTH cro/C1-type domain-containing protein</fullName>
    </recommendedName>
</protein>
<sequence length="112" mass="12337">MSYSRYRIPRERRLAEGFTEPAEVAETRHEIRIAMALAKAVYDRRTQLGLTRAELADRAGLTQAEVSRIEGSDTVPTLPRLARLAKALDATLDITLDGDGTHAGFTTPQEAV</sequence>
<dbReference type="PROSITE" id="PS50943">
    <property type="entry name" value="HTH_CROC1"/>
    <property type="match status" value="1"/>
</dbReference>
<dbReference type="InterPro" id="IPR001387">
    <property type="entry name" value="Cro/C1-type_HTH"/>
</dbReference>
<dbReference type="OrthoDB" id="6401124at2"/>
<evidence type="ECO:0000313" key="2">
    <source>
        <dbReference type="EMBL" id="MQY15241.1"/>
    </source>
</evidence>
<dbReference type="Pfam" id="PF01381">
    <property type="entry name" value="HTH_3"/>
    <property type="match status" value="1"/>
</dbReference>
<gene>
    <name evidence="2" type="ORF">SRB5_54200</name>
</gene>
<dbReference type="GO" id="GO:0003677">
    <property type="term" value="F:DNA binding"/>
    <property type="evidence" value="ECO:0007669"/>
    <property type="project" value="InterPro"/>
</dbReference>
<dbReference type="RefSeq" id="WP_153456065.1">
    <property type="nucleotide sequence ID" value="NZ_WEGJ01000030.1"/>
</dbReference>
<feature type="domain" description="HTH cro/C1-type" evidence="1">
    <location>
        <begin position="41"/>
        <end position="96"/>
    </location>
</feature>
<dbReference type="SMART" id="SM00530">
    <property type="entry name" value="HTH_XRE"/>
    <property type="match status" value="1"/>
</dbReference>
<comment type="caution">
    <text evidence="2">The sequence shown here is derived from an EMBL/GenBank/DDBJ whole genome shotgun (WGS) entry which is preliminary data.</text>
</comment>
<evidence type="ECO:0000259" key="1">
    <source>
        <dbReference type="PROSITE" id="PS50943"/>
    </source>
</evidence>
<evidence type="ECO:0000313" key="3">
    <source>
        <dbReference type="Proteomes" id="UP000466345"/>
    </source>
</evidence>
<accession>A0A7K0CPB4</accession>
<dbReference type="AlphaFoldDB" id="A0A7K0CPB4"/>
<reference evidence="2 3" key="1">
    <citation type="submission" date="2019-10" db="EMBL/GenBank/DDBJ databases">
        <title>Streptomyces smaragdinus sp. nov. and Streptomyces fabii sp. nov., isolated from the gut of fungus growing-termite Macrotermes natalensis.</title>
        <authorList>
            <person name="Schwitalla J."/>
            <person name="Benndorf R."/>
            <person name="Martin K."/>
            <person name="De Beer W."/>
            <person name="Kaster A.-K."/>
            <person name="Vollmers J."/>
            <person name="Poulsen M."/>
            <person name="Beemelmanns C."/>
        </authorList>
    </citation>
    <scope>NUCLEOTIDE SEQUENCE [LARGE SCALE GENOMIC DNA]</scope>
    <source>
        <strain evidence="2 3">RB5</strain>
    </source>
</reference>
<dbReference type="Gene3D" id="1.10.260.40">
    <property type="entry name" value="lambda repressor-like DNA-binding domains"/>
    <property type="match status" value="1"/>
</dbReference>
<dbReference type="InterPro" id="IPR010982">
    <property type="entry name" value="Lambda_DNA-bd_dom_sf"/>
</dbReference>
<organism evidence="2 3">
    <name type="scientific">Streptomyces smaragdinus</name>
    <dbReference type="NCBI Taxonomy" id="2585196"/>
    <lineage>
        <taxon>Bacteria</taxon>
        <taxon>Bacillati</taxon>
        <taxon>Actinomycetota</taxon>
        <taxon>Actinomycetes</taxon>
        <taxon>Kitasatosporales</taxon>
        <taxon>Streptomycetaceae</taxon>
        <taxon>Streptomyces</taxon>
    </lineage>
</organism>
<dbReference type="EMBL" id="WEGJ01000030">
    <property type="protein sequence ID" value="MQY15241.1"/>
    <property type="molecule type" value="Genomic_DNA"/>
</dbReference>
<name>A0A7K0CPB4_9ACTN</name>
<proteinExistence type="predicted"/>
<keyword evidence="3" id="KW-1185">Reference proteome</keyword>
<dbReference type="CDD" id="cd00093">
    <property type="entry name" value="HTH_XRE"/>
    <property type="match status" value="1"/>
</dbReference>
<dbReference type="SUPFAM" id="SSF47413">
    <property type="entry name" value="lambda repressor-like DNA-binding domains"/>
    <property type="match status" value="1"/>
</dbReference>
<dbReference type="Proteomes" id="UP000466345">
    <property type="component" value="Unassembled WGS sequence"/>
</dbReference>